<reference evidence="1" key="1">
    <citation type="submission" date="2020-09" db="EMBL/GenBank/DDBJ databases">
        <authorList>
            <person name="Yoon J.-W."/>
        </authorList>
    </citation>
    <scope>NUCLEOTIDE SEQUENCE</scope>
    <source>
        <strain evidence="1">KMU-158</strain>
    </source>
</reference>
<dbReference type="AlphaFoldDB" id="A0A927C047"/>
<dbReference type="InterPro" id="IPR022028">
    <property type="entry name" value="DUF3604"/>
</dbReference>
<name>A0A927C047_9GAMM</name>
<comment type="caution">
    <text evidence="1">The sequence shown here is derived from an EMBL/GenBank/DDBJ whole genome shotgun (WGS) entry which is preliminary data.</text>
</comment>
<dbReference type="EMBL" id="JACXLD010000003">
    <property type="protein sequence ID" value="MBD2858795.1"/>
    <property type="molecule type" value="Genomic_DNA"/>
</dbReference>
<dbReference type="Pfam" id="PF12228">
    <property type="entry name" value="DUF3604"/>
    <property type="match status" value="1"/>
</dbReference>
<accession>A0A927C047</accession>
<gene>
    <name evidence="1" type="ORF">IB286_07200</name>
</gene>
<sequence>MSIVRGKRAKLAPKFRHKLIYSFIASALSITTQAGSEQVYSPYASATSTKRVLWGDTHLHTDLSLDARAFGVRLDTATAYRFARGEQVNSTSGQPVRLSRPLDFLVVADHSDAMGVMKKVLDSNDPKFTKEPIIQGWRQRLLSKGGDAYQAGMDVVAALTLGNAPKVVYEKDGFKEVWKKQVATADQFNEPGRFTALIGYEWTSTPQGNNLHRNILYRDDASFAEQVLPFTSAESSNPEDLWKWLESYEKKTGGKVIALAHNGNLSNGLMFPDINPATQKPFTKEYLETRARWEPLYEVTQIKGDGEAHPLLSPNDEFADFENWDTGNLGPSLKQDDMLQYEYAREALKNGLKFQTERGLNPYQFGMIGSTDAHTALATADSDNFYGKMAYMEPSPDRWKHLLGSFGEMKVFGWEMVASGYAAVWAEDNTREAIFDAMQRREVYATTGPRITLRFDLQNGKNTLPMGSIVKDQQSAPTFQVDAMMDPTDAKLDRVQIIKGWVDANGKTQEKIYEVAWAGKRKLSRKGTLKPIGSTVNAKTAEYTNDIGSRTLRGEWQDPDFTPGQSAFYYARVLQIPTPRWTTYDAARYGIKLDSKIPTEIQERAYSSPIWLN</sequence>
<dbReference type="Gene3D" id="3.20.20.140">
    <property type="entry name" value="Metal-dependent hydrolases"/>
    <property type="match status" value="1"/>
</dbReference>
<dbReference type="Proteomes" id="UP000610558">
    <property type="component" value="Unassembled WGS sequence"/>
</dbReference>
<dbReference type="RefSeq" id="WP_190763996.1">
    <property type="nucleotide sequence ID" value="NZ_JACXLD010000003.1"/>
</dbReference>
<evidence type="ECO:0000313" key="1">
    <source>
        <dbReference type="EMBL" id="MBD2858795.1"/>
    </source>
</evidence>
<protein>
    <submittedName>
        <fullName evidence="1">DUF3604 domain-containing protein</fullName>
    </submittedName>
</protein>
<evidence type="ECO:0000313" key="2">
    <source>
        <dbReference type="Proteomes" id="UP000610558"/>
    </source>
</evidence>
<organism evidence="1 2">
    <name type="scientific">Spongiibacter pelagi</name>
    <dbReference type="NCBI Taxonomy" id="2760804"/>
    <lineage>
        <taxon>Bacteria</taxon>
        <taxon>Pseudomonadati</taxon>
        <taxon>Pseudomonadota</taxon>
        <taxon>Gammaproteobacteria</taxon>
        <taxon>Cellvibrionales</taxon>
        <taxon>Spongiibacteraceae</taxon>
        <taxon>Spongiibacter</taxon>
    </lineage>
</organism>
<proteinExistence type="predicted"/>
<keyword evidence="2" id="KW-1185">Reference proteome</keyword>